<dbReference type="InterPro" id="IPR007627">
    <property type="entry name" value="RNA_pol_sigma70_r2"/>
</dbReference>
<dbReference type="InterPro" id="IPR014327">
    <property type="entry name" value="RNA_pol_sigma70_bacteroid"/>
</dbReference>
<keyword evidence="2" id="KW-0805">Transcription regulation</keyword>
<dbReference type="InterPro" id="IPR013325">
    <property type="entry name" value="RNA_pol_sigma_r2"/>
</dbReference>
<dbReference type="PANTHER" id="PTHR43133">
    <property type="entry name" value="RNA POLYMERASE ECF-TYPE SIGMA FACTO"/>
    <property type="match status" value="1"/>
</dbReference>
<evidence type="ECO:0000313" key="8">
    <source>
        <dbReference type="Proteomes" id="UP000031246"/>
    </source>
</evidence>
<organism evidence="7 8">
    <name type="scientific">Pedobacter kyungheensis</name>
    <dbReference type="NCBI Taxonomy" id="1069985"/>
    <lineage>
        <taxon>Bacteria</taxon>
        <taxon>Pseudomonadati</taxon>
        <taxon>Bacteroidota</taxon>
        <taxon>Sphingobacteriia</taxon>
        <taxon>Sphingobacteriales</taxon>
        <taxon>Sphingobacteriaceae</taxon>
        <taxon>Pedobacter</taxon>
    </lineage>
</organism>
<keyword evidence="3" id="KW-0731">Sigma factor</keyword>
<proteinExistence type="inferred from homology"/>
<dbReference type="Pfam" id="PF04542">
    <property type="entry name" value="Sigma70_r2"/>
    <property type="match status" value="1"/>
</dbReference>
<evidence type="ECO:0000256" key="1">
    <source>
        <dbReference type="ARBA" id="ARBA00010641"/>
    </source>
</evidence>
<dbReference type="Proteomes" id="UP000031246">
    <property type="component" value="Unassembled WGS sequence"/>
</dbReference>
<dbReference type="PANTHER" id="PTHR43133:SF46">
    <property type="entry name" value="RNA POLYMERASE SIGMA-70 FACTOR ECF SUBFAMILY"/>
    <property type="match status" value="1"/>
</dbReference>
<dbReference type="InterPro" id="IPR013324">
    <property type="entry name" value="RNA_pol_sigma_r3/r4-like"/>
</dbReference>
<feature type="domain" description="RNA polymerase sigma-70 region 2" evidence="5">
    <location>
        <begin position="27"/>
        <end position="89"/>
    </location>
</feature>
<evidence type="ECO:0000259" key="5">
    <source>
        <dbReference type="Pfam" id="PF04542"/>
    </source>
</evidence>
<evidence type="ECO:0000256" key="2">
    <source>
        <dbReference type="ARBA" id="ARBA00023015"/>
    </source>
</evidence>
<dbReference type="NCBIfam" id="TIGR02985">
    <property type="entry name" value="Sig70_bacteroi1"/>
    <property type="match status" value="1"/>
</dbReference>
<evidence type="ECO:0000313" key="7">
    <source>
        <dbReference type="EMBL" id="KIA92368.1"/>
    </source>
</evidence>
<dbReference type="AlphaFoldDB" id="A0A0C1FKL4"/>
<dbReference type="SUPFAM" id="SSF88659">
    <property type="entry name" value="Sigma3 and sigma4 domains of RNA polymerase sigma factors"/>
    <property type="match status" value="1"/>
</dbReference>
<feature type="domain" description="RNA polymerase sigma factor 70 region 4 type 2" evidence="6">
    <location>
        <begin position="126"/>
        <end position="174"/>
    </location>
</feature>
<keyword evidence="8" id="KW-1185">Reference proteome</keyword>
<dbReference type="InterPro" id="IPR039425">
    <property type="entry name" value="RNA_pol_sigma-70-like"/>
</dbReference>
<gene>
    <name evidence="7" type="ORF">OC25_16950</name>
</gene>
<comment type="similarity">
    <text evidence="1">Belongs to the sigma-70 factor family. ECF subfamily.</text>
</comment>
<dbReference type="OrthoDB" id="659569at2"/>
<dbReference type="InterPro" id="IPR013249">
    <property type="entry name" value="RNA_pol_sigma70_r4_t2"/>
</dbReference>
<comment type="caution">
    <text evidence="7">The sequence shown here is derived from an EMBL/GenBank/DDBJ whole genome shotgun (WGS) entry which is preliminary data.</text>
</comment>
<dbReference type="InterPro" id="IPR014284">
    <property type="entry name" value="RNA_pol_sigma-70_dom"/>
</dbReference>
<evidence type="ECO:0000256" key="3">
    <source>
        <dbReference type="ARBA" id="ARBA00023082"/>
    </source>
</evidence>
<dbReference type="GO" id="GO:0006352">
    <property type="term" value="P:DNA-templated transcription initiation"/>
    <property type="evidence" value="ECO:0007669"/>
    <property type="project" value="InterPro"/>
</dbReference>
<evidence type="ECO:0000259" key="6">
    <source>
        <dbReference type="Pfam" id="PF08281"/>
    </source>
</evidence>
<dbReference type="EMBL" id="JSYN01000020">
    <property type="protein sequence ID" value="KIA92368.1"/>
    <property type="molecule type" value="Genomic_DNA"/>
</dbReference>
<dbReference type="Gene3D" id="1.10.1740.10">
    <property type="match status" value="1"/>
</dbReference>
<reference evidence="7 8" key="1">
    <citation type="submission" date="2014-10" db="EMBL/GenBank/DDBJ databases">
        <title>Pedobacter Kyungheensis.</title>
        <authorList>
            <person name="Anderson B.M."/>
            <person name="Newman J.D."/>
        </authorList>
    </citation>
    <scope>NUCLEOTIDE SEQUENCE [LARGE SCALE GENOMIC DNA]</scope>
    <source>
        <strain evidence="7 8">KACC 16221</strain>
    </source>
</reference>
<dbReference type="Gene3D" id="1.10.10.10">
    <property type="entry name" value="Winged helix-like DNA-binding domain superfamily/Winged helix DNA-binding domain"/>
    <property type="match status" value="1"/>
</dbReference>
<dbReference type="RefSeq" id="WP_039478449.1">
    <property type="nucleotide sequence ID" value="NZ_JSYN01000020.1"/>
</dbReference>
<protein>
    <submittedName>
        <fullName evidence="7">Uncharacterized protein</fullName>
    </submittedName>
</protein>
<keyword evidence="4" id="KW-0804">Transcription</keyword>
<dbReference type="GO" id="GO:0016987">
    <property type="term" value="F:sigma factor activity"/>
    <property type="evidence" value="ECO:0007669"/>
    <property type="project" value="UniProtKB-KW"/>
</dbReference>
<evidence type="ECO:0000256" key="4">
    <source>
        <dbReference type="ARBA" id="ARBA00023163"/>
    </source>
</evidence>
<sequence>MSIYKSLSDQELIIRTKANDHMAYTEIYDRYKKDLQTHIYKKTGNFDEVKDILQEIFINLWINRAKLPVTDNLSGYLYISARNKILNIISHKNVESNYIRSLQLFIDEANYVTDLSIRENELTSLLKDQIGNLPPKMGEVFSLSRFSNFSHKEISTKLNISEQTVSKQISNAIKILKSKLNLDLVKSLFI</sequence>
<dbReference type="InterPro" id="IPR036388">
    <property type="entry name" value="WH-like_DNA-bd_sf"/>
</dbReference>
<accession>A0A0C1FKL4</accession>
<dbReference type="GO" id="GO:0003677">
    <property type="term" value="F:DNA binding"/>
    <property type="evidence" value="ECO:0007669"/>
    <property type="project" value="InterPro"/>
</dbReference>
<dbReference type="SUPFAM" id="SSF88946">
    <property type="entry name" value="Sigma2 domain of RNA polymerase sigma factors"/>
    <property type="match status" value="1"/>
</dbReference>
<name>A0A0C1FKL4_9SPHI</name>
<dbReference type="NCBIfam" id="TIGR02937">
    <property type="entry name" value="sigma70-ECF"/>
    <property type="match status" value="1"/>
</dbReference>
<dbReference type="Pfam" id="PF08281">
    <property type="entry name" value="Sigma70_r4_2"/>
    <property type="match status" value="1"/>
</dbReference>